<dbReference type="GO" id="GO:0070531">
    <property type="term" value="C:BRCA1-A complex"/>
    <property type="evidence" value="ECO:0007669"/>
    <property type="project" value="InterPro"/>
</dbReference>
<evidence type="ECO:0000256" key="13">
    <source>
        <dbReference type="ARBA" id="ARBA00023306"/>
    </source>
</evidence>
<keyword evidence="12" id="KW-0539">Nucleus</keyword>
<dbReference type="GO" id="GO:0007095">
    <property type="term" value="P:mitotic G2 DNA damage checkpoint signaling"/>
    <property type="evidence" value="ECO:0007669"/>
    <property type="project" value="TreeGrafter"/>
</dbReference>
<gene>
    <name evidence="16" type="ORF">DGYR_LOCUS1474</name>
</gene>
<evidence type="ECO:0000256" key="11">
    <source>
        <dbReference type="ARBA" id="ARBA00023204"/>
    </source>
</evidence>
<keyword evidence="5" id="KW-0963">Cytoplasm</keyword>
<dbReference type="GO" id="GO:0070552">
    <property type="term" value="C:BRISC complex"/>
    <property type="evidence" value="ECO:0007669"/>
    <property type="project" value="InterPro"/>
</dbReference>
<evidence type="ECO:0000256" key="8">
    <source>
        <dbReference type="ARBA" id="ARBA00022776"/>
    </source>
</evidence>
<evidence type="ECO:0000256" key="2">
    <source>
        <dbReference type="ARBA" id="ARBA00004496"/>
    </source>
</evidence>
<dbReference type="GO" id="GO:0016604">
    <property type="term" value="C:nuclear body"/>
    <property type="evidence" value="ECO:0007669"/>
    <property type="project" value="TreeGrafter"/>
</dbReference>
<evidence type="ECO:0000256" key="9">
    <source>
        <dbReference type="ARBA" id="ARBA00022786"/>
    </source>
</evidence>
<evidence type="ECO:0000313" key="17">
    <source>
        <dbReference type="Proteomes" id="UP000549394"/>
    </source>
</evidence>
<dbReference type="InterPro" id="IPR026126">
    <property type="entry name" value="BABAM1"/>
</dbReference>
<comment type="caution">
    <text evidence="16">The sequence shown here is derived from an EMBL/GenBank/DDBJ whole genome shotgun (WGS) entry which is preliminary data.</text>
</comment>
<keyword evidence="11" id="KW-0234">DNA repair</keyword>
<sequence>MATKTLLELSSEHSGASSKFPIACPEHIIFCLDVCQEMDRETFTVRSGSTFSPLNLVRKAIAIFMEQKSSCNKNHKYSLVLVHDECSWMVPFTTQHKDILNAIDEIPESKAHFGHFTFDCLFKLFKKHVILPQSPDSTVYRAIFIYGRSNCMLRSLCDSPERKEFLESANFYIDAIYIHNKLVENAENNKCEEIYRELCDLDKEGKYYIFEVSGNTTKFFTIFAKLIAHPRQRAQESIAFKKSILDITLDEEV</sequence>
<evidence type="ECO:0000256" key="12">
    <source>
        <dbReference type="ARBA" id="ARBA00023242"/>
    </source>
</evidence>
<evidence type="ECO:0000256" key="6">
    <source>
        <dbReference type="ARBA" id="ARBA00022618"/>
    </source>
</evidence>
<keyword evidence="17" id="KW-1185">Reference proteome</keyword>
<comment type="similarity">
    <text evidence="3">Belongs to the BABAM1 family.</text>
</comment>
<dbReference type="GO" id="GO:0051301">
    <property type="term" value="P:cell division"/>
    <property type="evidence" value="ECO:0007669"/>
    <property type="project" value="UniProtKB-KW"/>
</dbReference>
<dbReference type="AlphaFoldDB" id="A0A7I8VCP5"/>
<evidence type="ECO:0000256" key="5">
    <source>
        <dbReference type="ARBA" id="ARBA00022490"/>
    </source>
</evidence>
<dbReference type="GO" id="GO:0045739">
    <property type="term" value="P:positive regulation of DNA repair"/>
    <property type="evidence" value="ECO:0007669"/>
    <property type="project" value="InterPro"/>
</dbReference>
<protein>
    <recommendedName>
        <fullName evidence="4">BRISC and BRCA1-A complex member 1</fullName>
    </recommendedName>
    <alternativeName>
        <fullName evidence="14">Mediator of RAP80 interactions and targeting subunit of 40 kDa</fullName>
    </alternativeName>
    <alternativeName>
        <fullName evidence="15">New component of the BRCA1-A complex</fullName>
    </alternativeName>
</protein>
<evidence type="ECO:0000256" key="1">
    <source>
        <dbReference type="ARBA" id="ARBA00004123"/>
    </source>
</evidence>
<dbReference type="GO" id="GO:0006325">
    <property type="term" value="P:chromatin organization"/>
    <property type="evidence" value="ECO:0007669"/>
    <property type="project" value="UniProtKB-KW"/>
</dbReference>
<organism evidence="16 17">
    <name type="scientific">Dimorphilus gyrociliatus</name>
    <dbReference type="NCBI Taxonomy" id="2664684"/>
    <lineage>
        <taxon>Eukaryota</taxon>
        <taxon>Metazoa</taxon>
        <taxon>Spiralia</taxon>
        <taxon>Lophotrochozoa</taxon>
        <taxon>Annelida</taxon>
        <taxon>Polychaeta</taxon>
        <taxon>Polychaeta incertae sedis</taxon>
        <taxon>Dinophilidae</taxon>
        <taxon>Dimorphilus</taxon>
    </lineage>
</organism>
<dbReference type="PANTHER" id="PTHR15660">
    <property type="entry name" value="BRISC AND BRCA1-A COMPLEX MEMBER 1"/>
    <property type="match status" value="1"/>
</dbReference>
<keyword evidence="9" id="KW-0833">Ubl conjugation pathway</keyword>
<evidence type="ECO:0000256" key="15">
    <source>
        <dbReference type="ARBA" id="ARBA00031038"/>
    </source>
</evidence>
<keyword evidence="8" id="KW-0498">Mitosis</keyword>
<accession>A0A7I8VCP5</accession>
<dbReference type="GO" id="GO:0006302">
    <property type="term" value="P:double-strand break repair"/>
    <property type="evidence" value="ECO:0007669"/>
    <property type="project" value="TreeGrafter"/>
</dbReference>
<dbReference type="CDD" id="cd21502">
    <property type="entry name" value="vWA_BABAM1"/>
    <property type="match status" value="1"/>
</dbReference>
<dbReference type="SUPFAM" id="SSF53300">
    <property type="entry name" value="vWA-like"/>
    <property type="match status" value="1"/>
</dbReference>
<name>A0A7I8VCP5_9ANNE</name>
<keyword evidence="6" id="KW-0132">Cell division</keyword>
<keyword evidence="13" id="KW-0131">Cell cycle</keyword>
<evidence type="ECO:0000256" key="4">
    <source>
        <dbReference type="ARBA" id="ARBA00019437"/>
    </source>
</evidence>
<comment type="subcellular location">
    <subcellularLocation>
        <location evidence="2">Cytoplasm</location>
    </subcellularLocation>
    <subcellularLocation>
        <location evidence="1">Nucleus</location>
    </subcellularLocation>
</comment>
<evidence type="ECO:0000256" key="3">
    <source>
        <dbReference type="ARBA" id="ARBA00010809"/>
    </source>
</evidence>
<dbReference type="PANTHER" id="PTHR15660:SF1">
    <property type="entry name" value="BRISC AND BRCA1-A COMPLEX MEMBER 1"/>
    <property type="match status" value="1"/>
</dbReference>
<dbReference type="Gene3D" id="3.40.50.410">
    <property type="entry name" value="von Willebrand factor, type A domain"/>
    <property type="match status" value="1"/>
</dbReference>
<dbReference type="Proteomes" id="UP000549394">
    <property type="component" value="Unassembled WGS sequence"/>
</dbReference>
<evidence type="ECO:0000256" key="7">
    <source>
        <dbReference type="ARBA" id="ARBA00022763"/>
    </source>
</evidence>
<dbReference type="InterPro" id="IPR036465">
    <property type="entry name" value="vWFA_dom_sf"/>
</dbReference>
<evidence type="ECO:0000256" key="10">
    <source>
        <dbReference type="ARBA" id="ARBA00022853"/>
    </source>
</evidence>
<proteinExistence type="inferred from homology"/>
<keyword evidence="10" id="KW-0156">Chromatin regulator</keyword>
<dbReference type="OrthoDB" id="547311at2759"/>
<evidence type="ECO:0000256" key="14">
    <source>
        <dbReference type="ARBA" id="ARBA00030984"/>
    </source>
</evidence>
<evidence type="ECO:0000313" key="16">
    <source>
        <dbReference type="EMBL" id="CAD5112302.1"/>
    </source>
</evidence>
<dbReference type="EMBL" id="CAJFCJ010000002">
    <property type="protein sequence ID" value="CAD5112302.1"/>
    <property type="molecule type" value="Genomic_DNA"/>
</dbReference>
<dbReference type="GO" id="GO:0005737">
    <property type="term" value="C:cytoplasm"/>
    <property type="evidence" value="ECO:0007669"/>
    <property type="project" value="UniProtKB-SubCell"/>
</dbReference>
<keyword evidence="7" id="KW-0227">DNA damage</keyword>
<reference evidence="16 17" key="1">
    <citation type="submission" date="2020-08" db="EMBL/GenBank/DDBJ databases">
        <authorList>
            <person name="Hejnol A."/>
        </authorList>
    </citation>
    <scope>NUCLEOTIDE SEQUENCE [LARGE SCALE GENOMIC DNA]</scope>
</reference>